<dbReference type="PANTHER" id="PTHR30620:SF77">
    <property type="entry name" value="LYSOSOMAL BETA GLUCOSIDASE-LIKE"/>
    <property type="match status" value="1"/>
</dbReference>
<dbReference type="EMBL" id="SPIA01000001">
    <property type="protein sequence ID" value="TFH69233.1"/>
    <property type="molecule type" value="Genomic_DNA"/>
</dbReference>
<feature type="domain" description="Glycoside hydrolase family 3 C-terminal" evidence="4">
    <location>
        <begin position="394"/>
        <end position="604"/>
    </location>
</feature>
<dbReference type="Pfam" id="PF00933">
    <property type="entry name" value="Glyco_hydro_3"/>
    <property type="match status" value="1"/>
</dbReference>
<dbReference type="GO" id="GO:0008422">
    <property type="term" value="F:beta-glucosidase activity"/>
    <property type="evidence" value="ECO:0007669"/>
    <property type="project" value="TreeGrafter"/>
</dbReference>
<keyword evidence="2" id="KW-0732">Signal</keyword>
<evidence type="ECO:0000259" key="4">
    <source>
        <dbReference type="Pfam" id="PF01915"/>
    </source>
</evidence>
<dbReference type="InterPro" id="IPR017853">
    <property type="entry name" value="GH"/>
</dbReference>
<dbReference type="InterPro" id="IPR002772">
    <property type="entry name" value="Glyco_hydro_3_C"/>
</dbReference>
<feature type="chain" id="PRO_5021290252" evidence="2">
    <location>
        <begin position="25"/>
        <end position="814"/>
    </location>
</feature>
<dbReference type="Pfam" id="PF18559">
    <property type="entry name" value="Exop_C"/>
    <property type="match status" value="1"/>
</dbReference>
<dbReference type="GO" id="GO:0009251">
    <property type="term" value="P:glucan catabolic process"/>
    <property type="evidence" value="ECO:0007669"/>
    <property type="project" value="TreeGrafter"/>
</dbReference>
<proteinExistence type="predicted"/>
<evidence type="ECO:0000256" key="1">
    <source>
        <dbReference type="ARBA" id="ARBA00022801"/>
    </source>
</evidence>
<name>A0A4Y8UPN5_9GAMM</name>
<keyword evidence="7" id="KW-1185">Reference proteome</keyword>
<sequence>MFCRAPHFFAAVVCSLLPFSPSWAEQNDTELLALIAGMSTEQKVAQMIQAEIKYITPEQVVEFGIGSILNGGGSFPQSNKYATVQDWVELADAFHAASLDRSQGSAGIPIIWGTDAVHGHNNVIGATIFPHNIGLGAANNPRLVADIAAATAREVAATGIDWIFAPTVAIAKDDRWGRTYEAYSDRSDIVGRYAGPVVRAMQQQNIAATAKHFIGDGGTFRGIDQGDTRLSLEQLLLEHGIGYSEAIAADVLTVMASFNSWNGEKLHGSYDLITTILKEGLGFDGFVVSDWNGIGQIPGCSNESCAQAINAGIDMIMVPEDWQPFLTNTLAQIERGEIAMSRIDDAVYRILSVKKQLGLLDGAAPSSRHSAVGSGVIGSAKHRAIARQAVRESLVLLKNSNGLVPLSPQQNVLVTGLADDIGVASGGWTISWQGTGNSNADFPGGTSIYAGLAAQIEAAGGTASFSANGDYTTKPDVAIVVFGEQPYAEGQGDIDNLQFDAGSKQGLAQLRKFKAEGIPTVAVFLSGRPMWVNAEINAADAFVAAWLPGTEGAGVADLLLRDRAGQIQHNFTGRLSFDWPNSDVNASDDNLPVDDILFPYGYGLAAAQPHSQPLQALNEQPTVAAVASEVVVFERGTKSPWRPYVGDASDWRKLYSGGVVASQYGDLQVSAVDIAVQEDGRKLRWSGSGARLSQFYWQADQGVDLTQLSEQRAQLVVDYQLQRAPSQPVALRMDCGYPCSGAVDITQSLNSAAVANWQSLAVPLSCFAAQGVDLSRVNTPLLFSTSGMLELTLRRVAITAEPPVGEAAQVLSCQ</sequence>
<feature type="domain" description="ExoP galactose-binding-like" evidence="5">
    <location>
        <begin position="639"/>
        <end position="797"/>
    </location>
</feature>
<accession>A0A4Y8UPN5</accession>
<evidence type="ECO:0000256" key="2">
    <source>
        <dbReference type="SAM" id="SignalP"/>
    </source>
</evidence>
<dbReference type="Gene3D" id="3.40.50.1700">
    <property type="entry name" value="Glycoside hydrolase family 3 C-terminal domain"/>
    <property type="match status" value="1"/>
</dbReference>
<gene>
    <name evidence="6" type="ORF">E3W66_04750</name>
</gene>
<organism evidence="6 7">
    <name type="scientific">Gammaproteobacteria bacterium LSUCC0057</name>
    <dbReference type="NCBI Taxonomy" id="2559237"/>
    <lineage>
        <taxon>Bacteria</taxon>
        <taxon>Pseudomonadati</taxon>
        <taxon>Pseudomonadota</taxon>
        <taxon>Gammaproteobacteria</taxon>
        <taxon>Cellvibrionales</taxon>
        <taxon>Porticoccaceae</taxon>
        <taxon>SAR92 clade</taxon>
    </lineage>
</organism>
<protein>
    <submittedName>
        <fullName evidence="6">Glycoside hydrolase family 3 protein</fullName>
    </submittedName>
</protein>
<dbReference type="OrthoDB" id="9781691at2"/>
<evidence type="ECO:0000259" key="3">
    <source>
        <dbReference type="Pfam" id="PF00933"/>
    </source>
</evidence>
<feature type="signal peptide" evidence="2">
    <location>
        <begin position="1"/>
        <end position="24"/>
    </location>
</feature>
<comment type="caution">
    <text evidence="6">The sequence shown here is derived from an EMBL/GenBank/DDBJ whole genome shotgun (WGS) entry which is preliminary data.</text>
</comment>
<dbReference type="AlphaFoldDB" id="A0A4Y8UPN5"/>
<evidence type="ECO:0000313" key="7">
    <source>
        <dbReference type="Proteomes" id="UP000298133"/>
    </source>
</evidence>
<dbReference type="Pfam" id="PF01915">
    <property type="entry name" value="Glyco_hydro_3_C"/>
    <property type="match status" value="1"/>
</dbReference>
<keyword evidence="1 6" id="KW-0378">Hydrolase</keyword>
<dbReference type="Gene3D" id="2.60.120.430">
    <property type="entry name" value="Galactose-binding lectin"/>
    <property type="match status" value="1"/>
</dbReference>
<reference evidence="6 7" key="1">
    <citation type="submission" date="2019-03" db="EMBL/GenBank/DDBJ databases">
        <title>Draft genome of Gammaproteobacteria bacterium LSUCC0057, a member of the SAR92 clade.</title>
        <authorList>
            <person name="Lanclos V.C."/>
            <person name="Doiron C."/>
            <person name="Henson M.W."/>
            <person name="Thrash J.C."/>
        </authorList>
    </citation>
    <scope>NUCLEOTIDE SEQUENCE [LARGE SCALE GENOMIC DNA]</scope>
    <source>
        <strain evidence="6 7">LSUCC0057</strain>
    </source>
</reference>
<dbReference type="SUPFAM" id="SSF51445">
    <property type="entry name" value="(Trans)glycosidases"/>
    <property type="match status" value="1"/>
</dbReference>
<dbReference type="PRINTS" id="PR00133">
    <property type="entry name" value="GLHYDRLASE3"/>
</dbReference>
<dbReference type="InterPro" id="IPR036962">
    <property type="entry name" value="Glyco_hydro_3_N_sf"/>
</dbReference>
<dbReference type="SUPFAM" id="SSF52279">
    <property type="entry name" value="Beta-D-glucan exohydrolase, C-terminal domain"/>
    <property type="match status" value="1"/>
</dbReference>
<dbReference type="InterPro" id="IPR001764">
    <property type="entry name" value="Glyco_hydro_3_N"/>
</dbReference>
<dbReference type="Proteomes" id="UP000298133">
    <property type="component" value="Unassembled WGS sequence"/>
</dbReference>
<dbReference type="InterPro" id="IPR051915">
    <property type="entry name" value="Cellulose_Degrad_GH3"/>
</dbReference>
<dbReference type="InterPro" id="IPR036881">
    <property type="entry name" value="Glyco_hydro_3_C_sf"/>
</dbReference>
<evidence type="ECO:0000259" key="5">
    <source>
        <dbReference type="Pfam" id="PF18559"/>
    </source>
</evidence>
<dbReference type="InterPro" id="IPR041443">
    <property type="entry name" value="Exop_C"/>
</dbReference>
<evidence type="ECO:0000313" key="6">
    <source>
        <dbReference type="EMBL" id="TFH69233.1"/>
    </source>
</evidence>
<feature type="domain" description="Glycoside hydrolase family 3 N-terminal" evidence="3">
    <location>
        <begin position="40"/>
        <end position="353"/>
    </location>
</feature>
<dbReference type="Gene3D" id="3.20.20.300">
    <property type="entry name" value="Glycoside hydrolase, family 3, N-terminal domain"/>
    <property type="match status" value="1"/>
</dbReference>
<dbReference type="PANTHER" id="PTHR30620">
    <property type="entry name" value="PERIPLASMIC BETA-GLUCOSIDASE-RELATED"/>
    <property type="match status" value="1"/>
</dbReference>